<organism evidence="1 2">
    <name type="scientific">Halobacillus salinarum</name>
    <dbReference type="NCBI Taxonomy" id="2932257"/>
    <lineage>
        <taxon>Bacteria</taxon>
        <taxon>Bacillati</taxon>
        <taxon>Bacillota</taxon>
        <taxon>Bacilli</taxon>
        <taxon>Bacillales</taxon>
        <taxon>Bacillaceae</taxon>
        <taxon>Halobacillus</taxon>
    </lineage>
</organism>
<evidence type="ECO:0000313" key="2">
    <source>
        <dbReference type="Proteomes" id="UP000831787"/>
    </source>
</evidence>
<keyword evidence="2" id="KW-1185">Reference proteome</keyword>
<dbReference type="RefSeq" id="WP_244709033.1">
    <property type="nucleotide sequence ID" value="NZ_CP095073.1"/>
</dbReference>
<gene>
    <name evidence="1" type="ORF">MUN89_17565</name>
</gene>
<dbReference type="Proteomes" id="UP000831787">
    <property type="component" value="Chromosome"/>
</dbReference>
<proteinExistence type="predicted"/>
<reference evidence="1 2" key="1">
    <citation type="submission" date="2022-04" db="EMBL/GenBank/DDBJ databases">
        <title>Halobacillus sp. isolated from saltern.</title>
        <authorList>
            <person name="Won M."/>
            <person name="Lee C.-M."/>
            <person name="Woen H.-Y."/>
            <person name="Kwon S.-W."/>
        </authorList>
    </citation>
    <scope>NUCLEOTIDE SEQUENCE [LARGE SCALE GENOMIC DNA]</scope>
    <source>
        <strain evidence="1 2">SSBR10-3</strain>
    </source>
</reference>
<name>A0ABY4EGS6_9BACI</name>
<dbReference type="EMBL" id="CP095073">
    <property type="protein sequence ID" value="UOQ43674.1"/>
    <property type="molecule type" value="Genomic_DNA"/>
</dbReference>
<sequence length="138" mass="15900">MDLKSFTDVFADYDVKINKDIHVSFSFANGHELHSKKQQTDVTDQELMEIQASIDDFILRRQHRERLIKEISLFALTLESLEELKSLFIEVDELQGIKPYEVSQLILKQTPAFVHSTILQTLAEIELESPIQPEKGVS</sequence>
<protein>
    <submittedName>
        <fullName evidence="1">Uncharacterized protein</fullName>
    </submittedName>
</protein>
<evidence type="ECO:0000313" key="1">
    <source>
        <dbReference type="EMBL" id="UOQ43674.1"/>
    </source>
</evidence>
<accession>A0ABY4EGS6</accession>